<proteinExistence type="predicted"/>
<dbReference type="Proteomes" id="UP000199053">
    <property type="component" value="Unassembled WGS sequence"/>
</dbReference>
<dbReference type="AlphaFoldDB" id="A0A1G9CKB7"/>
<dbReference type="STRING" id="246191.SAMN05660337_0708"/>
<evidence type="ECO:0000313" key="1">
    <source>
        <dbReference type="EMBL" id="SDK52062.1"/>
    </source>
</evidence>
<dbReference type="EMBL" id="FNGA01000001">
    <property type="protein sequence ID" value="SDK52062.1"/>
    <property type="molecule type" value="Genomic_DNA"/>
</dbReference>
<accession>A0A1G9CKB7</accession>
<name>A0A1G9CKB7_9BACT</name>
<protein>
    <submittedName>
        <fullName evidence="1">Uncharacterized protein</fullName>
    </submittedName>
</protein>
<gene>
    <name evidence="1" type="ORF">SAMN05660337_0708</name>
</gene>
<reference evidence="2" key="1">
    <citation type="submission" date="2016-10" db="EMBL/GenBank/DDBJ databases">
        <authorList>
            <person name="Varghese N."/>
            <person name="Submissions S."/>
        </authorList>
    </citation>
    <scope>NUCLEOTIDE SEQUENCE [LARGE SCALE GENOMIC DNA]</scope>
    <source>
        <strain evidence="2">DSM 16995</strain>
    </source>
</reference>
<organism evidence="1 2">
    <name type="scientific">Maridesulfovibrio ferrireducens</name>
    <dbReference type="NCBI Taxonomy" id="246191"/>
    <lineage>
        <taxon>Bacteria</taxon>
        <taxon>Pseudomonadati</taxon>
        <taxon>Thermodesulfobacteriota</taxon>
        <taxon>Desulfovibrionia</taxon>
        <taxon>Desulfovibrionales</taxon>
        <taxon>Desulfovibrionaceae</taxon>
        <taxon>Maridesulfovibrio</taxon>
    </lineage>
</organism>
<dbReference type="RefSeq" id="WP_092158258.1">
    <property type="nucleotide sequence ID" value="NZ_FNGA01000001.1"/>
</dbReference>
<evidence type="ECO:0000313" key="2">
    <source>
        <dbReference type="Proteomes" id="UP000199053"/>
    </source>
</evidence>
<keyword evidence="2" id="KW-1185">Reference proteome</keyword>
<dbReference type="OrthoDB" id="5452376at2"/>
<sequence>MKKQTLSIFVLLLAAAVLMIPSSGFASEKKIKDTILNLDYTPIEIEAPPCSTKIAVVKFTESKPIKEIGQSKLFRYIPSIDIGTWMAKSLYTQLKSQGYNVEYFETMDDAGDSVIITGVANKVYIARPGQMEMKYKVQLDGMVTKNNKLLFSKNYISKQEKEFANTGQNAGKLMAGLHDSFSLFIPQAIKIINDNN</sequence>